<keyword evidence="2" id="KW-0472">Membrane</keyword>
<evidence type="ECO:0000259" key="3">
    <source>
        <dbReference type="Pfam" id="PF25591"/>
    </source>
</evidence>
<keyword evidence="5" id="KW-1185">Reference proteome</keyword>
<name>A0AAW8ERA2_9MICO</name>
<protein>
    <recommendedName>
        <fullName evidence="3">Leucine rich repeat variant domain-containing protein</fullName>
    </recommendedName>
</protein>
<sequence>MGDLEDWETGVVRDPHTPPQALADIAERRYDLHPAIAAHPRVYPGLLQWMAAVNPASALPALPQPFTPGQSEPSAPPGPASTPAPPYDLAQQQPVASAPPASGPPASGPYYPAPSSSAQYYPISGGRPVPPPRRRNGVGCWLAGCGCLTLAGIFMVVLFVLGGLGSLSSSSGEGEGVPQQQSDAAAIAEQLAAYDAELATIRSLAVALDGNPAAPLVLDENWLSYLDSQATAPNLTLTEAKNIVSMTVDVRTELEQSIATAEQRRSNASGSVSERLVDEAGNGYIDITWDAAQACGSPDGGDDWETAGCVTGGNALTVHLVPDAEFRSDWSLRMSVAHELAHVYQFADAARFDDQHSDADRLLEQGLFTGSDEAMADCYALTYYGAWALSDGIEEVGYGYVCNEAERQAIRDWAASLHAPMPG</sequence>
<feature type="transmembrane region" description="Helical" evidence="2">
    <location>
        <begin position="140"/>
        <end position="161"/>
    </location>
</feature>
<dbReference type="Pfam" id="PF25591">
    <property type="entry name" value="LRV_2"/>
    <property type="match status" value="1"/>
</dbReference>
<evidence type="ECO:0000313" key="4">
    <source>
        <dbReference type="EMBL" id="MDQ0645940.1"/>
    </source>
</evidence>
<dbReference type="EMBL" id="JAUSXV010000001">
    <property type="protein sequence ID" value="MDQ0645940.1"/>
    <property type="molecule type" value="Genomic_DNA"/>
</dbReference>
<evidence type="ECO:0000256" key="2">
    <source>
        <dbReference type="SAM" id="Phobius"/>
    </source>
</evidence>
<feature type="compositionally biased region" description="Low complexity" evidence="1">
    <location>
        <begin position="90"/>
        <end position="100"/>
    </location>
</feature>
<comment type="caution">
    <text evidence="4">The sequence shown here is derived from an EMBL/GenBank/DDBJ whole genome shotgun (WGS) entry which is preliminary data.</text>
</comment>
<feature type="domain" description="Leucine rich repeat variant" evidence="3">
    <location>
        <begin position="11"/>
        <end position="61"/>
    </location>
</feature>
<evidence type="ECO:0000313" key="5">
    <source>
        <dbReference type="Proteomes" id="UP001244427"/>
    </source>
</evidence>
<feature type="compositionally biased region" description="Pro residues" evidence="1">
    <location>
        <begin position="74"/>
        <end position="86"/>
    </location>
</feature>
<dbReference type="RefSeq" id="WP_307292467.1">
    <property type="nucleotide sequence ID" value="NZ_JAUSXV010000001.1"/>
</dbReference>
<keyword evidence="2" id="KW-0812">Transmembrane</keyword>
<proteinExistence type="predicted"/>
<feature type="region of interest" description="Disordered" evidence="1">
    <location>
        <begin position="61"/>
        <end position="109"/>
    </location>
</feature>
<organism evidence="4 5">
    <name type="scientific">Microbacterium natoriense</name>
    <dbReference type="NCBI Taxonomy" id="284570"/>
    <lineage>
        <taxon>Bacteria</taxon>
        <taxon>Bacillati</taxon>
        <taxon>Actinomycetota</taxon>
        <taxon>Actinomycetes</taxon>
        <taxon>Micrococcales</taxon>
        <taxon>Microbacteriaceae</taxon>
        <taxon>Microbacterium</taxon>
    </lineage>
</organism>
<evidence type="ECO:0000256" key="1">
    <source>
        <dbReference type="SAM" id="MobiDB-lite"/>
    </source>
</evidence>
<accession>A0AAW8ERA2</accession>
<dbReference type="Proteomes" id="UP001244427">
    <property type="component" value="Unassembled WGS sequence"/>
</dbReference>
<dbReference type="InterPro" id="IPR057893">
    <property type="entry name" value="LRV_2"/>
</dbReference>
<dbReference type="AlphaFoldDB" id="A0AAW8ERA2"/>
<keyword evidence="2" id="KW-1133">Transmembrane helix</keyword>
<reference evidence="4 5" key="1">
    <citation type="submission" date="2023-07" db="EMBL/GenBank/DDBJ databases">
        <title>Comparative genomics of wheat-associated soil bacteria to identify genetic determinants of phenazine resistance.</title>
        <authorList>
            <person name="Mouncey N."/>
        </authorList>
    </citation>
    <scope>NUCLEOTIDE SEQUENCE [LARGE SCALE GENOMIC DNA]</scope>
    <source>
        <strain evidence="4 5">W4I9-1</strain>
    </source>
</reference>
<gene>
    <name evidence="4" type="ORF">QFZ53_000136</name>
</gene>